<evidence type="ECO:0000259" key="1">
    <source>
        <dbReference type="Pfam" id="PF03869"/>
    </source>
</evidence>
<dbReference type="GO" id="GO:0003677">
    <property type="term" value="F:DNA binding"/>
    <property type="evidence" value="ECO:0007669"/>
    <property type="project" value="UniProtKB-KW"/>
</dbReference>
<evidence type="ECO:0000313" key="2">
    <source>
        <dbReference type="EMBL" id="RIW13237.1"/>
    </source>
</evidence>
<dbReference type="InterPro" id="IPR013321">
    <property type="entry name" value="Arc_rbn_hlx_hlx"/>
</dbReference>
<name>A0A8B3DNZ9_VIBHA</name>
<dbReference type="Pfam" id="PF03869">
    <property type="entry name" value="Arc"/>
    <property type="match status" value="1"/>
</dbReference>
<dbReference type="Gene3D" id="1.10.1220.10">
    <property type="entry name" value="Met repressor-like"/>
    <property type="match status" value="1"/>
</dbReference>
<dbReference type="GO" id="GO:0006355">
    <property type="term" value="P:regulation of DNA-templated transcription"/>
    <property type="evidence" value="ECO:0007669"/>
    <property type="project" value="InterPro"/>
</dbReference>
<comment type="caution">
    <text evidence="2">The sequence shown here is derived from an EMBL/GenBank/DDBJ whole genome shotgun (WGS) entry which is preliminary data.</text>
</comment>
<protein>
    <submittedName>
        <fullName evidence="2">Arc family DNA-binding protein</fullName>
    </submittedName>
</protein>
<dbReference type="InterPro" id="IPR005569">
    <property type="entry name" value="Arc_DNA-bd_dom"/>
</dbReference>
<feature type="domain" description="Arc-like DNA binding" evidence="1">
    <location>
        <begin position="2"/>
        <end position="45"/>
    </location>
</feature>
<organism evidence="2 3">
    <name type="scientific">Vibrio harveyi</name>
    <name type="common">Beneckea harveyi</name>
    <dbReference type="NCBI Taxonomy" id="669"/>
    <lineage>
        <taxon>Bacteria</taxon>
        <taxon>Pseudomonadati</taxon>
        <taxon>Pseudomonadota</taxon>
        <taxon>Gammaproteobacteria</taxon>
        <taxon>Vibrionales</taxon>
        <taxon>Vibrionaceae</taxon>
        <taxon>Vibrio</taxon>
    </lineage>
</organism>
<dbReference type="RefSeq" id="WP_050937377.1">
    <property type="nucleotide sequence ID" value="NZ_CP118528.1"/>
</dbReference>
<reference evidence="2 3" key="1">
    <citation type="submission" date="2018-08" db="EMBL/GenBank/DDBJ databases">
        <title>Vibrio harveyi strains pathogenic to white snook Centropomus viridis Lockington (1877) and potential probiotic bacteria.</title>
        <authorList>
            <person name="Soto-Rodriguez S."/>
            <person name="Gomez-Gil B."/>
            <person name="Lozano-Olvera R."/>
        </authorList>
    </citation>
    <scope>NUCLEOTIDE SEQUENCE [LARGE SCALE GENOMIC DNA]</scope>
    <source>
        <strain evidence="2 3">CAIM 1508</strain>
    </source>
</reference>
<keyword evidence="2" id="KW-0238">DNA-binding</keyword>
<dbReference type="Proteomes" id="UP000253437">
    <property type="component" value="Unassembled WGS sequence"/>
</dbReference>
<accession>A0A8B3DNZ9</accession>
<sequence length="138" mass="15866">MSRDIAPFGLRMQSELKEKLEAIAKENKRSLNAEITSRLESTVSQVDELFISAEEAKLLAIESQGRIKERILKKTFRDILMGIEKGLDRVFVDLDDFNLDEMDDPTIDELLAPTEEKLKELGYDFEPNDVSFCIKLIR</sequence>
<dbReference type="SUPFAM" id="SSF47598">
    <property type="entry name" value="Ribbon-helix-helix"/>
    <property type="match status" value="1"/>
</dbReference>
<proteinExistence type="predicted"/>
<gene>
    <name evidence="2" type="ORF">DS957_011325</name>
</gene>
<evidence type="ECO:0000313" key="3">
    <source>
        <dbReference type="Proteomes" id="UP000253437"/>
    </source>
</evidence>
<dbReference type="InterPro" id="IPR010985">
    <property type="entry name" value="Ribbon_hlx_hlx"/>
</dbReference>
<dbReference type="EMBL" id="QOUW02000032">
    <property type="protein sequence ID" value="RIW13237.1"/>
    <property type="molecule type" value="Genomic_DNA"/>
</dbReference>
<dbReference type="AlphaFoldDB" id="A0A8B3DNZ9"/>